<proteinExistence type="predicted"/>
<dbReference type="InterPro" id="IPR029063">
    <property type="entry name" value="SAM-dependent_MTases_sf"/>
</dbReference>
<dbReference type="SUPFAM" id="SSF53335">
    <property type="entry name" value="S-adenosyl-L-methionine-dependent methyltransferases"/>
    <property type="match status" value="1"/>
</dbReference>
<accession>A0A4P9UM13</accession>
<dbReference type="PANTHER" id="PTHR43861">
    <property type="entry name" value="TRANS-ACONITATE 2-METHYLTRANSFERASE-RELATED"/>
    <property type="match status" value="1"/>
</dbReference>
<evidence type="ECO:0000259" key="1">
    <source>
        <dbReference type="Pfam" id="PF08241"/>
    </source>
</evidence>
<dbReference type="STRING" id="675511.GCA_000341735_02122"/>
<dbReference type="GO" id="GO:0032259">
    <property type="term" value="P:methylation"/>
    <property type="evidence" value="ECO:0007669"/>
    <property type="project" value="UniProtKB-KW"/>
</dbReference>
<evidence type="ECO:0000313" key="2">
    <source>
        <dbReference type="EMBL" id="QCW81580.1"/>
    </source>
</evidence>
<keyword evidence="2" id="KW-0489">Methyltransferase</keyword>
<feature type="domain" description="Methyltransferase type 11" evidence="1">
    <location>
        <begin position="37"/>
        <end position="129"/>
    </location>
</feature>
<protein>
    <submittedName>
        <fullName evidence="2">Class I SAM-dependent methyltransferase</fullName>
    </submittedName>
</protein>
<keyword evidence="3" id="KW-1185">Reference proteome</keyword>
<dbReference type="GO" id="GO:0008757">
    <property type="term" value="F:S-adenosylmethionine-dependent methyltransferase activity"/>
    <property type="evidence" value="ECO:0007669"/>
    <property type="project" value="InterPro"/>
</dbReference>
<sequence>MIKGAILSIKHQNYIQNIFSILDDIGRKASFDNAIIDFGCGTGQTVKLLLQKGYRNTVGFDIDPERIEIAKKSVTPEHQSCFHTINICPYHLPIQDDSVDFLFSSQVLEHVEVLDEVFSELSRIMKSDAISVHIFPPKFRLLETHTHVPFGNTFRSTGWHRLWILLGFRQTLTEHLSSTQCAQAHLAYLRKRTFYRTEKEIIAIANRHDLKAYFLNGLKYSHNLRVLQPMAPFKLTKFFYSSFISKLLVLEPDNNKQNSSLRADFGS</sequence>
<dbReference type="Gene3D" id="3.40.50.150">
    <property type="entry name" value="Vaccinia Virus protein VP39"/>
    <property type="match status" value="1"/>
</dbReference>
<dbReference type="Pfam" id="PF08241">
    <property type="entry name" value="Methyltransf_11"/>
    <property type="match status" value="1"/>
</dbReference>
<evidence type="ECO:0000313" key="3">
    <source>
        <dbReference type="Proteomes" id="UP000305881"/>
    </source>
</evidence>
<gene>
    <name evidence="2" type="ORF">EQU24_04445</name>
</gene>
<dbReference type="CDD" id="cd02440">
    <property type="entry name" value="AdoMet_MTases"/>
    <property type="match status" value="1"/>
</dbReference>
<organism evidence="2 3">
    <name type="scientific">Methylotuvimicrobium buryatense</name>
    <name type="common">Methylomicrobium buryatense</name>
    <dbReference type="NCBI Taxonomy" id="95641"/>
    <lineage>
        <taxon>Bacteria</taxon>
        <taxon>Pseudomonadati</taxon>
        <taxon>Pseudomonadota</taxon>
        <taxon>Gammaproteobacteria</taxon>
        <taxon>Methylococcales</taxon>
        <taxon>Methylococcaceae</taxon>
        <taxon>Methylotuvimicrobium</taxon>
    </lineage>
</organism>
<dbReference type="EMBL" id="CP035467">
    <property type="protein sequence ID" value="QCW81580.1"/>
    <property type="molecule type" value="Genomic_DNA"/>
</dbReference>
<dbReference type="KEGG" id="mbur:EQU24_04445"/>
<dbReference type="PANTHER" id="PTHR43861:SF1">
    <property type="entry name" value="TRANS-ACONITATE 2-METHYLTRANSFERASE"/>
    <property type="match status" value="1"/>
</dbReference>
<dbReference type="OrthoDB" id="9804312at2"/>
<dbReference type="InterPro" id="IPR013216">
    <property type="entry name" value="Methyltransf_11"/>
</dbReference>
<name>A0A4P9UM13_METBY</name>
<dbReference type="Proteomes" id="UP000305881">
    <property type="component" value="Chromosome"/>
</dbReference>
<reference evidence="3" key="1">
    <citation type="journal article" date="2019" name="J. Bacteriol.">
        <title>A Mutagenic Screen Identifies a TonB-Dependent Receptor Required for the Lanthanide Metal Switch in the Type I Methanotroph 'Methylotuvimicrobium buryatense' 5GB1C.</title>
        <authorList>
            <person name="Groom J.D."/>
            <person name="Ford S.M."/>
            <person name="Pesesky M.W."/>
            <person name="Lidstrom M.E."/>
        </authorList>
    </citation>
    <scope>NUCLEOTIDE SEQUENCE [LARGE SCALE GENOMIC DNA]</scope>
    <source>
        <strain evidence="3">5GB1C</strain>
    </source>
</reference>
<keyword evidence="2" id="KW-0808">Transferase</keyword>
<dbReference type="AlphaFoldDB" id="A0A4P9UM13"/>